<organism evidence="2">
    <name type="scientific">uncultured Blastococcus sp</name>
    <dbReference type="NCBI Taxonomy" id="217144"/>
    <lineage>
        <taxon>Bacteria</taxon>
        <taxon>Bacillati</taxon>
        <taxon>Actinomycetota</taxon>
        <taxon>Actinomycetes</taxon>
        <taxon>Geodermatophilales</taxon>
        <taxon>Geodermatophilaceae</taxon>
        <taxon>Blastococcus</taxon>
        <taxon>environmental samples</taxon>
    </lineage>
</organism>
<dbReference type="SMART" id="SM00347">
    <property type="entry name" value="HTH_MARR"/>
    <property type="match status" value="1"/>
</dbReference>
<sequence>MTAHLSSASPPAPDARFAREPRWLDADEQRAWRAWLFSAQLLQDRLDRELTHETGISHAYYEILVALSETDGRSMRMSELADRCLSSRSRLSHAVSRLEERGWVRRQVASEDGRGQLAVLTDVGFAALEAAAPVHVEGVRAHLFDQLTPQQVENMRDLGETLLRHLDPTAVPTPTQDPSDR</sequence>
<dbReference type="Gene3D" id="1.10.10.10">
    <property type="entry name" value="Winged helix-like DNA-binding domain superfamily/Winged helix DNA-binding domain"/>
    <property type="match status" value="1"/>
</dbReference>
<dbReference type="GO" id="GO:0003700">
    <property type="term" value="F:DNA-binding transcription factor activity"/>
    <property type="evidence" value="ECO:0007669"/>
    <property type="project" value="InterPro"/>
</dbReference>
<dbReference type="InterPro" id="IPR036388">
    <property type="entry name" value="WH-like_DNA-bd_sf"/>
</dbReference>
<evidence type="ECO:0000313" key="2">
    <source>
        <dbReference type="EMBL" id="CAA9244144.1"/>
    </source>
</evidence>
<gene>
    <name evidence="2" type="ORF">AVDCRST_MAG52-1739</name>
</gene>
<accession>A0A6J4I8Y3</accession>
<protein>
    <submittedName>
        <fullName evidence="2">Transcriptional regulator, MarR family</fullName>
    </submittedName>
</protein>
<dbReference type="InterPro" id="IPR039422">
    <property type="entry name" value="MarR/SlyA-like"/>
</dbReference>
<feature type="domain" description="HTH marR-type" evidence="1">
    <location>
        <begin position="28"/>
        <end position="164"/>
    </location>
</feature>
<dbReference type="PANTHER" id="PTHR33164:SF99">
    <property type="entry name" value="MARR FAMILY REGULATORY PROTEIN"/>
    <property type="match status" value="1"/>
</dbReference>
<name>A0A6J4I8Y3_9ACTN</name>
<dbReference type="PROSITE" id="PS50995">
    <property type="entry name" value="HTH_MARR_2"/>
    <property type="match status" value="1"/>
</dbReference>
<dbReference type="SUPFAM" id="SSF46785">
    <property type="entry name" value="Winged helix' DNA-binding domain"/>
    <property type="match status" value="1"/>
</dbReference>
<dbReference type="InterPro" id="IPR036390">
    <property type="entry name" value="WH_DNA-bd_sf"/>
</dbReference>
<dbReference type="InterPro" id="IPR000835">
    <property type="entry name" value="HTH_MarR-typ"/>
</dbReference>
<dbReference type="PRINTS" id="PR00598">
    <property type="entry name" value="HTHMARR"/>
</dbReference>
<proteinExistence type="predicted"/>
<reference evidence="2" key="1">
    <citation type="submission" date="2020-02" db="EMBL/GenBank/DDBJ databases">
        <authorList>
            <person name="Meier V. D."/>
        </authorList>
    </citation>
    <scope>NUCLEOTIDE SEQUENCE</scope>
    <source>
        <strain evidence="2">AVDCRST_MAG52</strain>
    </source>
</reference>
<dbReference type="PANTHER" id="PTHR33164">
    <property type="entry name" value="TRANSCRIPTIONAL REGULATOR, MARR FAMILY"/>
    <property type="match status" value="1"/>
</dbReference>
<dbReference type="Pfam" id="PF12802">
    <property type="entry name" value="MarR_2"/>
    <property type="match status" value="1"/>
</dbReference>
<dbReference type="AlphaFoldDB" id="A0A6J4I8Y3"/>
<dbReference type="EMBL" id="CADCTN010000123">
    <property type="protein sequence ID" value="CAA9244144.1"/>
    <property type="molecule type" value="Genomic_DNA"/>
</dbReference>
<dbReference type="GO" id="GO:0006950">
    <property type="term" value="P:response to stress"/>
    <property type="evidence" value="ECO:0007669"/>
    <property type="project" value="TreeGrafter"/>
</dbReference>
<evidence type="ECO:0000259" key="1">
    <source>
        <dbReference type="PROSITE" id="PS50995"/>
    </source>
</evidence>